<dbReference type="AlphaFoldDB" id="A0A5D2CTQ5"/>
<keyword evidence="3" id="KW-1185">Reference proteome</keyword>
<protein>
    <submittedName>
        <fullName evidence="2">Uncharacterized protein</fullName>
    </submittedName>
</protein>
<dbReference type="EMBL" id="CM017704">
    <property type="protein sequence ID" value="TYG72941.1"/>
    <property type="molecule type" value="Genomic_DNA"/>
</dbReference>
<evidence type="ECO:0000313" key="3">
    <source>
        <dbReference type="Proteomes" id="UP000323506"/>
    </source>
</evidence>
<proteinExistence type="predicted"/>
<evidence type="ECO:0000256" key="1">
    <source>
        <dbReference type="SAM" id="MobiDB-lite"/>
    </source>
</evidence>
<organism evidence="2 3">
    <name type="scientific">Gossypium darwinii</name>
    <name type="common">Darwin's cotton</name>
    <name type="synonym">Gossypium barbadense var. darwinii</name>
    <dbReference type="NCBI Taxonomy" id="34276"/>
    <lineage>
        <taxon>Eukaryota</taxon>
        <taxon>Viridiplantae</taxon>
        <taxon>Streptophyta</taxon>
        <taxon>Embryophyta</taxon>
        <taxon>Tracheophyta</taxon>
        <taxon>Spermatophyta</taxon>
        <taxon>Magnoliopsida</taxon>
        <taxon>eudicotyledons</taxon>
        <taxon>Gunneridae</taxon>
        <taxon>Pentapetalae</taxon>
        <taxon>rosids</taxon>
        <taxon>malvids</taxon>
        <taxon>Malvales</taxon>
        <taxon>Malvaceae</taxon>
        <taxon>Malvoideae</taxon>
        <taxon>Gossypium</taxon>
    </lineage>
</organism>
<gene>
    <name evidence="2" type="ORF">ES288_D04G060700v1</name>
</gene>
<evidence type="ECO:0000313" key="2">
    <source>
        <dbReference type="EMBL" id="TYG72941.1"/>
    </source>
</evidence>
<dbReference type="Proteomes" id="UP000323506">
    <property type="component" value="Chromosome D04"/>
</dbReference>
<reference evidence="2 3" key="1">
    <citation type="submission" date="2019-06" db="EMBL/GenBank/DDBJ databases">
        <title>WGS assembly of Gossypium darwinii.</title>
        <authorList>
            <person name="Chen Z.J."/>
            <person name="Sreedasyam A."/>
            <person name="Ando A."/>
            <person name="Song Q."/>
            <person name="De L."/>
            <person name="Hulse-Kemp A."/>
            <person name="Ding M."/>
            <person name="Ye W."/>
            <person name="Kirkbride R."/>
            <person name="Jenkins J."/>
            <person name="Plott C."/>
            <person name="Lovell J."/>
            <person name="Lin Y.-M."/>
            <person name="Vaughn R."/>
            <person name="Liu B."/>
            <person name="Li W."/>
            <person name="Simpson S."/>
            <person name="Scheffler B."/>
            <person name="Saski C."/>
            <person name="Grover C."/>
            <person name="Hu G."/>
            <person name="Conover J."/>
            <person name="Carlson J."/>
            <person name="Shu S."/>
            <person name="Boston L."/>
            <person name="Williams M."/>
            <person name="Peterson D."/>
            <person name="Mcgee K."/>
            <person name="Jones D."/>
            <person name="Wendel J."/>
            <person name="Stelly D."/>
            <person name="Grimwood J."/>
            <person name="Schmutz J."/>
        </authorList>
    </citation>
    <scope>NUCLEOTIDE SEQUENCE [LARGE SCALE GENOMIC DNA]</scope>
    <source>
        <strain evidence="2">1808015.09</strain>
    </source>
</reference>
<feature type="region of interest" description="Disordered" evidence="1">
    <location>
        <begin position="1"/>
        <end position="72"/>
    </location>
</feature>
<name>A0A5D2CTQ5_GOSDA</name>
<sequence length="86" mass="8986">MVSQAHQRFGLEPQNQKPASKPDPTNSPGAIDGAHETSHSNGESSVFPGGIPATISGIGEDPDIPIGRSTDQAEAKFMDDLCSLKI</sequence>
<feature type="compositionally biased region" description="Polar residues" evidence="1">
    <location>
        <begin position="13"/>
        <end position="28"/>
    </location>
</feature>
<accession>A0A5D2CTQ5</accession>